<keyword evidence="4" id="KW-0547">Nucleotide-binding</keyword>
<dbReference type="InterPro" id="IPR000608">
    <property type="entry name" value="UBC"/>
</dbReference>
<name>J7G8T8_9CRYP</name>
<dbReference type="InterPro" id="IPR050113">
    <property type="entry name" value="Ub_conjugating_enzyme"/>
</dbReference>
<dbReference type="Pfam" id="PF00179">
    <property type="entry name" value="UQ_con"/>
    <property type="match status" value="1"/>
</dbReference>
<keyword evidence="1" id="KW-0808">Transferase</keyword>
<feature type="domain" description="UBC core" evidence="5">
    <location>
        <begin position="4"/>
        <end position="151"/>
    </location>
</feature>
<dbReference type="InterPro" id="IPR016135">
    <property type="entry name" value="UBQ-conjugating_enzyme/RWD"/>
</dbReference>
<dbReference type="SUPFAM" id="SSF54495">
    <property type="entry name" value="UBC-like"/>
    <property type="match status" value="1"/>
</dbReference>
<feature type="active site" description="Glycyl thioester intermediate" evidence="3">
    <location>
        <position position="89"/>
    </location>
</feature>
<keyword evidence="2 4" id="KW-0833">Ubl conjugation pathway</keyword>
<gene>
    <name evidence="6" type="primary">ubc2</name>
    <name evidence="6" type="ORF">CMESO_519</name>
</gene>
<evidence type="ECO:0000256" key="3">
    <source>
        <dbReference type="PROSITE-ProRule" id="PRU10133"/>
    </source>
</evidence>
<dbReference type="InterPro" id="IPR023313">
    <property type="entry name" value="UBQ-conjugating_AS"/>
</dbReference>
<geneLocation type="nucleomorph" evidence="6"/>
<keyword evidence="6" id="KW-0542">Nucleomorph</keyword>
<evidence type="ECO:0000259" key="5">
    <source>
        <dbReference type="PROSITE" id="PS50127"/>
    </source>
</evidence>
<dbReference type="EMBL" id="CP003682">
    <property type="protein sequence ID" value="AFP65663.1"/>
    <property type="molecule type" value="Genomic_DNA"/>
</dbReference>
<dbReference type="SMART" id="SM00212">
    <property type="entry name" value="UBCc"/>
    <property type="match status" value="1"/>
</dbReference>
<proteinExistence type="inferred from homology"/>
<dbReference type="Proteomes" id="UP000243348">
    <property type="component" value="Nucleomorph 3"/>
</dbReference>
<dbReference type="GO" id="GO:0016740">
    <property type="term" value="F:transferase activity"/>
    <property type="evidence" value="ECO:0007669"/>
    <property type="project" value="UniProtKB-KW"/>
</dbReference>
<dbReference type="Gene3D" id="3.10.110.10">
    <property type="entry name" value="Ubiquitin Conjugating Enzyme"/>
    <property type="match status" value="1"/>
</dbReference>
<sequence>MSTIARRKLINDLKIFREELFHDIFSSPFENDLKIWSAIIIGPHNTPWNDGIFKLILLFSERYPNYPPMIKISNAQFFHPNVYSDGVLCLDILQKRWSPGFSVNTLLISIQSLFCDPNPDSPANLEASRLYIHCRFRYYRRILNLSLKIWKI</sequence>
<evidence type="ECO:0000313" key="7">
    <source>
        <dbReference type="Proteomes" id="UP000243348"/>
    </source>
</evidence>
<evidence type="ECO:0000256" key="2">
    <source>
        <dbReference type="ARBA" id="ARBA00022786"/>
    </source>
</evidence>
<evidence type="ECO:0000313" key="6">
    <source>
        <dbReference type="EMBL" id="AFP65663.1"/>
    </source>
</evidence>
<organism evidence="6 7">
    <name type="scientific">Chroomonas mesostigmatica CCMP1168</name>
    <dbReference type="NCBI Taxonomy" id="1195612"/>
    <lineage>
        <taxon>Eukaryota</taxon>
        <taxon>Cryptophyceae</taxon>
        <taxon>Pyrenomonadales</taxon>
        <taxon>Chroomonadaceae</taxon>
        <taxon>Chroomonas</taxon>
    </lineage>
</organism>
<dbReference type="PANTHER" id="PTHR24067">
    <property type="entry name" value="UBIQUITIN-CONJUGATING ENZYME E2"/>
    <property type="match status" value="1"/>
</dbReference>
<protein>
    <submittedName>
        <fullName evidence="6">Ubiquitin-conjugating enzyme E2 A</fullName>
    </submittedName>
</protein>
<evidence type="ECO:0000256" key="4">
    <source>
        <dbReference type="RuleBase" id="RU362109"/>
    </source>
</evidence>
<dbReference type="GO" id="GO:0005524">
    <property type="term" value="F:ATP binding"/>
    <property type="evidence" value="ECO:0007669"/>
    <property type="project" value="UniProtKB-UniRule"/>
</dbReference>
<keyword evidence="4" id="KW-0067">ATP-binding</keyword>
<accession>J7G8T8</accession>
<reference evidence="6 7" key="1">
    <citation type="journal article" date="2012" name="Genome Biol. Evol.">
        <title>Nucleomorph genome sequence of the cryptophyte alga Chroomonas mesostigmatica CCMP1168 reveals lineage-specific gene loss and genome complexity.</title>
        <authorList>
            <person name="Moore C.E."/>
            <person name="Curtis B."/>
            <person name="Mills T."/>
            <person name="Tanifuji G."/>
            <person name="Archibald J.M."/>
        </authorList>
    </citation>
    <scope>NUCLEOTIDE SEQUENCE [LARGE SCALE GENOMIC DNA]</scope>
    <source>
        <strain evidence="6 7">CCMP1168</strain>
    </source>
</reference>
<evidence type="ECO:0000256" key="1">
    <source>
        <dbReference type="ARBA" id="ARBA00022679"/>
    </source>
</evidence>
<dbReference type="PROSITE" id="PS00183">
    <property type="entry name" value="UBC_1"/>
    <property type="match status" value="1"/>
</dbReference>
<comment type="similarity">
    <text evidence="4">Belongs to the ubiquitin-conjugating enzyme family.</text>
</comment>
<dbReference type="PROSITE" id="PS50127">
    <property type="entry name" value="UBC_2"/>
    <property type="match status" value="1"/>
</dbReference>
<dbReference type="AlphaFoldDB" id="J7G8T8"/>